<feature type="DNA-binding region" description="H-T-H motif" evidence="2">
    <location>
        <begin position="45"/>
        <end position="64"/>
    </location>
</feature>
<gene>
    <name evidence="4" type="ORF">J2S03_002462</name>
</gene>
<dbReference type="Pfam" id="PF08359">
    <property type="entry name" value="TetR_C_4"/>
    <property type="match status" value="1"/>
</dbReference>
<dbReference type="InterPro" id="IPR013570">
    <property type="entry name" value="Tscrpt_reg_YsiA_C"/>
</dbReference>
<dbReference type="Pfam" id="PF00440">
    <property type="entry name" value="TetR_N"/>
    <property type="match status" value="1"/>
</dbReference>
<dbReference type="SUPFAM" id="SSF48498">
    <property type="entry name" value="Tetracyclin repressor-like, C-terminal domain"/>
    <property type="match status" value="1"/>
</dbReference>
<evidence type="ECO:0000256" key="2">
    <source>
        <dbReference type="PROSITE-ProRule" id="PRU00335"/>
    </source>
</evidence>
<dbReference type="Proteomes" id="UP001232973">
    <property type="component" value="Unassembled WGS sequence"/>
</dbReference>
<protein>
    <submittedName>
        <fullName evidence="4">TetR/AcrR family fatty acid metabolism transcriptional regulator</fullName>
    </submittedName>
</protein>
<evidence type="ECO:0000313" key="4">
    <source>
        <dbReference type="EMBL" id="MDQ0190595.1"/>
    </source>
</evidence>
<dbReference type="PRINTS" id="PR00455">
    <property type="entry name" value="HTHTETR"/>
</dbReference>
<dbReference type="Gene3D" id="1.10.357.10">
    <property type="entry name" value="Tetracycline Repressor, domain 2"/>
    <property type="match status" value="1"/>
</dbReference>
<dbReference type="InterPro" id="IPR001647">
    <property type="entry name" value="HTH_TetR"/>
</dbReference>
<reference evidence="4 5" key="1">
    <citation type="submission" date="2023-07" db="EMBL/GenBank/DDBJ databases">
        <title>Genomic Encyclopedia of Type Strains, Phase IV (KMG-IV): sequencing the most valuable type-strain genomes for metagenomic binning, comparative biology and taxonomic classification.</title>
        <authorList>
            <person name="Goeker M."/>
        </authorList>
    </citation>
    <scope>NUCLEOTIDE SEQUENCE [LARGE SCALE GENOMIC DNA]</scope>
    <source>
        <strain evidence="4 5">DSM 4006</strain>
    </source>
</reference>
<dbReference type="PROSITE" id="PS50977">
    <property type="entry name" value="HTH_TETR_2"/>
    <property type="match status" value="1"/>
</dbReference>
<comment type="caution">
    <text evidence="4">The sequence shown here is derived from an EMBL/GenBank/DDBJ whole genome shotgun (WGS) entry which is preliminary data.</text>
</comment>
<evidence type="ECO:0000313" key="5">
    <source>
        <dbReference type="Proteomes" id="UP001232973"/>
    </source>
</evidence>
<keyword evidence="5" id="KW-1185">Reference proteome</keyword>
<proteinExistence type="predicted"/>
<dbReference type="InterPro" id="IPR009057">
    <property type="entry name" value="Homeodomain-like_sf"/>
</dbReference>
<dbReference type="InterPro" id="IPR050109">
    <property type="entry name" value="HTH-type_TetR-like_transc_reg"/>
</dbReference>
<evidence type="ECO:0000259" key="3">
    <source>
        <dbReference type="PROSITE" id="PS50977"/>
    </source>
</evidence>
<dbReference type="PANTHER" id="PTHR30055">
    <property type="entry name" value="HTH-TYPE TRANSCRIPTIONAL REGULATOR RUTR"/>
    <property type="match status" value="1"/>
</dbReference>
<dbReference type="EMBL" id="JAUSTP010000021">
    <property type="protein sequence ID" value="MDQ0190595.1"/>
    <property type="molecule type" value="Genomic_DNA"/>
</dbReference>
<keyword evidence="1 2" id="KW-0238">DNA-binding</keyword>
<dbReference type="PANTHER" id="PTHR30055:SF195">
    <property type="entry name" value="FATTY ACID METABOLISM REGULATOR PROTEIN"/>
    <property type="match status" value="1"/>
</dbReference>
<organism evidence="4 5">
    <name type="scientific">Alicyclobacillus cycloheptanicus</name>
    <dbReference type="NCBI Taxonomy" id="1457"/>
    <lineage>
        <taxon>Bacteria</taxon>
        <taxon>Bacillati</taxon>
        <taxon>Bacillota</taxon>
        <taxon>Bacilli</taxon>
        <taxon>Bacillales</taxon>
        <taxon>Alicyclobacillaceae</taxon>
        <taxon>Alicyclobacillus</taxon>
    </lineage>
</organism>
<dbReference type="SUPFAM" id="SSF46689">
    <property type="entry name" value="Homeodomain-like"/>
    <property type="match status" value="1"/>
</dbReference>
<dbReference type="InterPro" id="IPR036271">
    <property type="entry name" value="Tet_transcr_reg_TetR-rel_C_sf"/>
</dbReference>
<dbReference type="Gene3D" id="1.10.10.60">
    <property type="entry name" value="Homeodomain-like"/>
    <property type="match status" value="1"/>
</dbReference>
<evidence type="ECO:0000256" key="1">
    <source>
        <dbReference type="ARBA" id="ARBA00023125"/>
    </source>
</evidence>
<feature type="domain" description="HTH tetR-type" evidence="3">
    <location>
        <begin position="22"/>
        <end position="82"/>
    </location>
</feature>
<name>A0ABT9XKC4_9BACL</name>
<sequence>MMIHSHLDSHEEGRGIATKRDEAKYDAILQAAIEVMAESGYHHAQISRIARAAGVADGTVYLYFKNKEDILVSLLRRSIGHIVALGQARLGKLTNAEEKLREIVSLYFEQLGANPKLAMVTQVHLRQVDANIRREIGSIMRPFYDALDDIVQSGIAEGVIRPTVNRRIARRMIFGTMDETVSAWVLTGSKYRLTDLTDDVVDVLLHGLSRGTGYGSTGADVQDAAQNAERSVEA</sequence>
<accession>A0ABT9XKC4</accession>
<dbReference type="RefSeq" id="WP_274456567.1">
    <property type="nucleotide sequence ID" value="NZ_CP067097.1"/>
</dbReference>